<protein>
    <submittedName>
        <fullName evidence="1">Uncharacterized protein</fullName>
    </submittedName>
</protein>
<dbReference type="HOGENOM" id="CLU_2997351_0_0_1"/>
<reference evidence="1 2" key="1">
    <citation type="submission" date="2014-04" db="EMBL/GenBank/DDBJ databases">
        <authorList>
            <consortium name="DOE Joint Genome Institute"/>
            <person name="Kuo A."/>
            <person name="Kohler A."/>
            <person name="Costa M.D."/>
            <person name="Nagy L.G."/>
            <person name="Floudas D."/>
            <person name="Copeland A."/>
            <person name="Barry K.W."/>
            <person name="Cichocki N."/>
            <person name="Veneault-Fourrey C."/>
            <person name="LaButti K."/>
            <person name="Lindquist E.A."/>
            <person name="Lipzen A."/>
            <person name="Lundell T."/>
            <person name="Morin E."/>
            <person name="Murat C."/>
            <person name="Sun H."/>
            <person name="Tunlid A."/>
            <person name="Henrissat B."/>
            <person name="Grigoriev I.V."/>
            <person name="Hibbett D.S."/>
            <person name="Martin F."/>
            <person name="Nordberg H.P."/>
            <person name="Cantor M.N."/>
            <person name="Hua S.X."/>
        </authorList>
    </citation>
    <scope>NUCLEOTIDE SEQUENCE [LARGE SCALE GENOMIC DNA]</scope>
    <source>
        <strain evidence="1 2">441</strain>
    </source>
</reference>
<keyword evidence="2" id="KW-1185">Reference proteome</keyword>
<dbReference type="Proteomes" id="UP000054018">
    <property type="component" value="Unassembled WGS sequence"/>
</dbReference>
<dbReference type="EMBL" id="KN833689">
    <property type="protein sequence ID" value="KIK29390.1"/>
    <property type="molecule type" value="Genomic_DNA"/>
</dbReference>
<gene>
    <name evidence="1" type="ORF">PISMIDRAFT_479886</name>
</gene>
<evidence type="ECO:0000313" key="1">
    <source>
        <dbReference type="EMBL" id="KIK29390.1"/>
    </source>
</evidence>
<evidence type="ECO:0000313" key="2">
    <source>
        <dbReference type="Proteomes" id="UP000054018"/>
    </source>
</evidence>
<accession>A0A0C9YWC8</accession>
<organism evidence="1 2">
    <name type="scientific">Pisolithus microcarpus 441</name>
    <dbReference type="NCBI Taxonomy" id="765257"/>
    <lineage>
        <taxon>Eukaryota</taxon>
        <taxon>Fungi</taxon>
        <taxon>Dikarya</taxon>
        <taxon>Basidiomycota</taxon>
        <taxon>Agaricomycotina</taxon>
        <taxon>Agaricomycetes</taxon>
        <taxon>Agaricomycetidae</taxon>
        <taxon>Boletales</taxon>
        <taxon>Sclerodermatineae</taxon>
        <taxon>Pisolithaceae</taxon>
        <taxon>Pisolithus</taxon>
    </lineage>
</organism>
<dbReference type="AlphaFoldDB" id="A0A0C9YWC8"/>
<sequence length="57" mass="7095">MIWCFHNNLHYHIPMGGYRTYVRHCFQQRPLSCNLAPRQCQRVMWPGYDKRHFWASR</sequence>
<name>A0A0C9YWC8_9AGAM</name>
<proteinExistence type="predicted"/>
<reference evidence="2" key="2">
    <citation type="submission" date="2015-01" db="EMBL/GenBank/DDBJ databases">
        <title>Evolutionary Origins and Diversification of the Mycorrhizal Mutualists.</title>
        <authorList>
            <consortium name="DOE Joint Genome Institute"/>
            <consortium name="Mycorrhizal Genomics Consortium"/>
            <person name="Kohler A."/>
            <person name="Kuo A."/>
            <person name="Nagy L.G."/>
            <person name="Floudas D."/>
            <person name="Copeland A."/>
            <person name="Barry K.W."/>
            <person name="Cichocki N."/>
            <person name="Veneault-Fourrey C."/>
            <person name="LaButti K."/>
            <person name="Lindquist E.A."/>
            <person name="Lipzen A."/>
            <person name="Lundell T."/>
            <person name="Morin E."/>
            <person name="Murat C."/>
            <person name="Riley R."/>
            <person name="Ohm R."/>
            <person name="Sun H."/>
            <person name="Tunlid A."/>
            <person name="Henrissat B."/>
            <person name="Grigoriev I.V."/>
            <person name="Hibbett D.S."/>
            <person name="Martin F."/>
        </authorList>
    </citation>
    <scope>NUCLEOTIDE SEQUENCE [LARGE SCALE GENOMIC DNA]</scope>
    <source>
        <strain evidence="2">441</strain>
    </source>
</reference>